<proteinExistence type="predicted"/>
<dbReference type="KEGG" id="lel:PVL30_003358"/>
<dbReference type="FunCoup" id="A5DYT4">
    <property type="interactions" value="26"/>
</dbReference>
<name>A5DYT4_LODEL</name>
<dbReference type="AlphaFoldDB" id="A5DYT4"/>
<dbReference type="OrthoDB" id="4073963at2759"/>
<sequence>MCCMSNINETMSISAILQQVCGGPLEKIVRLPENKIELHFIFPLQAKLFYNFGRKNTLFKVNGINLNVAWSDGEFCGDAETGVEERLVRGVVGVESQRHDCGEEATHGLECSLYQSTQNGLKPELSPSSAAANMALAHFTLPKWLSHEIVMNGCRRCLIISQVVAGKKLRTSDKMFYPEPEVHYSQDLHIYNLRRDFKQFGEIVDIGSVISRKLSFSVFYCDIRSAIKAKTEFERTGSSLNLKYKDWNIWYGKDITDRACFVL</sequence>
<dbReference type="HOGENOM" id="CLU_1057958_0_0_1"/>
<dbReference type="EMBL" id="CH981526">
    <property type="protein sequence ID" value="EDK44342.1"/>
    <property type="molecule type" value="Genomic_DNA"/>
</dbReference>
<dbReference type="Gene3D" id="3.30.70.330">
    <property type="match status" value="1"/>
</dbReference>
<evidence type="ECO:0000313" key="2">
    <source>
        <dbReference type="Proteomes" id="UP000001996"/>
    </source>
</evidence>
<dbReference type="GeneID" id="5233503"/>
<evidence type="ECO:0000313" key="1">
    <source>
        <dbReference type="EMBL" id="EDK44342.1"/>
    </source>
</evidence>
<dbReference type="InterPro" id="IPR012677">
    <property type="entry name" value="Nucleotide-bd_a/b_plait_sf"/>
</dbReference>
<gene>
    <name evidence="1" type="ORF">LELG_02521</name>
</gene>
<dbReference type="InParanoid" id="A5DYT4"/>
<organism evidence="1 2">
    <name type="scientific">Lodderomyces elongisporus (strain ATCC 11503 / CBS 2605 / JCM 1781 / NBRC 1676 / NRRL YB-4239)</name>
    <name type="common">Yeast</name>
    <name type="synonym">Saccharomyces elongisporus</name>
    <dbReference type="NCBI Taxonomy" id="379508"/>
    <lineage>
        <taxon>Eukaryota</taxon>
        <taxon>Fungi</taxon>
        <taxon>Dikarya</taxon>
        <taxon>Ascomycota</taxon>
        <taxon>Saccharomycotina</taxon>
        <taxon>Pichiomycetes</taxon>
        <taxon>Debaryomycetaceae</taxon>
        <taxon>Candida/Lodderomyces clade</taxon>
        <taxon>Lodderomyces</taxon>
    </lineage>
</organism>
<dbReference type="Proteomes" id="UP000001996">
    <property type="component" value="Unassembled WGS sequence"/>
</dbReference>
<dbReference type="STRING" id="379508.A5DYT4"/>
<dbReference type="VEuPathDB" id="FungiDB:LELG_02521"/>
<keyword evidence="2" id="KW-1185">Reference proteome</keyword>
<dbReference type="OMA" id="ATHGLEC"/>
<protein>
    <recommendedName>
        <fullName evidence="3">RRM domain-containing protein</fullName>
    </recommendedName>
</protein>
<accession>A5DYT4</accession>
<evidence type="ECO:0008006" key="3">
    <source>
        <dbReference type="Google" id="ProtNLM"/>
    </source>
</evidence>
<reference evidence="1 2" key="1">
    <citation type="journal article" date="2009" name="Nature">
        <title>Evolution of pathogenicity and sexual reproduction in eight Candida genomes.</title>
        <authorList>
            <person name="Butler G."/>
            <person name="Rasmussen M.D."/>
            <person name="Lin M.F."/>
            <person name="Santos M.A."/>
            <person name="Sakthikumar S."/>
            <person name="Munro C.A."/>
            <person name="Rheinbay E."/>
            <person name="Grabherr M."/>
            <person name="Forche A."/>
            <person name="Reedy J.L."/>
            <person name="Agrafioti I."/>
            <person name="Arnaud M.B."/>
            <person name="Bates S."/>
            <person name="Brown A.J."/>
            <person name="Brunke S."/>
            <person name="Costanzo M.C."/>
            <person name="Fitzpatrick D.A."/>
            <person name="de Groot P.W."/>
            <person name="Harris D."/>
            <person name="Hoyer L.L."/>
            <person name="Hube B."/>
            <person name="Klis F.M."/>
            <person name="Kodira C."/>
            <person name="Lennard N."/>
            <person name="Logue M.E."/>
            <person name="Martin R."/>
            <person name="Neiman A.M."/>
            <person name="Nikolaou E."/>
            <person name="Quail M.A."/>
            <person name="Quinn J."/>
            <person name="Santos M.C."/>
            <person name="Schmitzberger F.F."/>
            <person name="Sherlock G."/>
            <person name="Shah P."/>
            <person name="Silverstein K.A."/>
            <person name="Skrzypek M.S."/>
            <person name="Soll D."/>
            <person name="Staggs R."/>
            <person name="Stansfield I."/>
            <person name="Stumpf M.P."/>
            <person name="Sudbery P.E."/>
            <person name="Srikantha T."/>
            <person name="Zeng Q."/>
            <person name="Berman J."/>
            <person name="Berriman M."/>
            <person name="Heitman J."/>
            <person name="Gow N.A."/>
            <person name="Lorenz M.C."/>
            <person name="Birren B.W."/>
            <person name="Kellis M."/>
            <person name="Cuomo C.A."/>
        </authorList>
    </citation>
    <scope>NUCLEOTIDE SEQUENCE [LARGE SCALE GENOMIC DNA]</scope>
    <source>
        <strain evidence="2">ATCC 11503 / BCRC 21390 / CBS 2605 / JCM 1781 / NBRC 1676 / NRRL YB-4239</strain>
    </source>
</reference>
<dbReference type="eggNOG" id="ENOG502RYS8">
    <property type="taxonomic scope" value="Eukaryota"/>
</dbReference>